<dbReference type="Pfam" id="PF01255">
    <property type="entry name" value="Prenyltransf"/>
    <property type="match status" value="1"/>
</dbReference>
<keyword evidence="4" id="KW-1185">Reference proteome</keyword>
<feature type="binding site" evidence="2">
    <location>
        <position position="42"/>
    </location>
    <ligand>
        <name>substrate</name>
    </ligand>
</feature>
<feature type="binding site" evidence="2">
    <location>
        <begin position="26"/>
        <end position="29"/>
    </location>
    <ligand>
        <name>substrate</name>
    </ligand>
</feature>
<comment type="catalytic activity">
    <reaction evidence="2">
        <text>8 isopentenyl diphosphate + (2E,6E)-farnesyl diphosphate = di-trans,octa-cis-undecaprenyl diphosphate + 8 diphosphate</text>
        <dbReference type="Rhea" id="RHEA:27551"/>
        <dbReference type="ChEBI" id="CHEBI:33019"/>
        <dbReference type="ChEBI" id="CHEBI:58405"/>
        <dbReference type="ChEBI" id="CHEBI:128769"/>
        <dbReference type="ChEBI" id="CHEBI:175763"/>
        <dbReference type="EC" id="2.5.1.31"/>
    </reaction>
</comment>
<comment type="caution">
    <text evidence="3">The sequence shown here is derived from an EMBL/GenBank/DDBJ whole genome shotgun (WGS) entry which is preliminary data.</text>
</comment>
<comment type="cofactor">
    <cofactor evidence="2">
        <name>Mg(2+)</name>
        <dbReference type="ChEBI" id="CHEBI:18420"/>
    </cofactor>
    <text evidence="2">Binds 2 magnesium ions per subunit.</text>
</comment>
<comment type="function">
    <text evidence="2">Catalyzes the sequential condensation of isopentenyl diphosphate (IPP) with (2E,6E)-farnesyl diphosphate (E,E-FPP) to yield (2Z,6Z,10Z,14Z,18Z,22Z,26Z,30Z,34E,38E)-undecaprenyl diphosphate (di-trans,octa-cis-UPP). UPP is the precursor of glycosyl carrier lipid in the biosynthesis of bacterial cell wall polysaccharide components such as peptidoglycan and lipopolysaccharide.</text>
</comment>
<dbReference type="Proteomes" id="UP000630149">
    <property type="component" value="Unassembled WGS sequence"/>
</dbReference>
<protein>
    <recommendedName>
        <fullName evidence="2">Ditrans,polycis-undecaprenyl-diphosphate synthase ((2E,6E)-farnesyl-diphosphate specific)</fullName>
        <ecNumber evidence="2">2.5.1.31</ecNumber>
    </recommendedName>
    <alternativeName>
        <fullName evidence="2">Ditrans,polycis-undecaprenylcistransferase</fullName>
    </alternativeName>
    <alternativeName>
        <fullName evidence="2">Undecaprenyl diphosphate synthase</fullName>
        <shortName evidence="2">UDS</shortName>
    </alternativeName>
    <alternativeName>
        <fullName evidence="2">Undecaprenyl pyrophosphate synthase</fullName>
        <shortName evidence="2">UPP synthase</shortName>
    </alternativeName>
</protein>
<keyword evidence="2" id="KW-0460">Magnesium</keyword>
<dbReference type="NCBIfam" id="TIGR00055">
    <property type="entry name" value="uppS"/>
    <property type="match status" value="1"/>
</dbReference>
<dbReference type="GO" id="GO:0000287">
    <property type="term" value="F:magnesium ion binding"/>
    <property type="evidence" value="ECO:0007669"/>
    <property type="project" value="UniProtKB-UniRule"/>
</dbReference>
<dbReference type="EC" id="2.5.1.31" evidence="2"/>
<comment type="subunit">
    <text evidence="2">Homodimer.</text>
</comment>
<keyword evidence="2" id="KW-0961">Cell wall biogenesis/degradation</keyword>
<dbReference type="GO" id="GO:0008834">
    <property type="term" value="F:ditrans,polycis-undecaprenyl-diphosphate synthase [(2E,6E)-farnesyl-diphosphate specific] activity"/>
    <property type="evidence" value="ECO:0007669"/>
    <property type="project" value="UniProtKB-UniRule"/>
</dbReference>
<dbReference type="SUPFAM" id="SSF64005">
    <property type="entry name" value="Undecaprenyl diphosphate synthase"/>
    <property type="match status" value="1"/>
</dbReference>
<feature type="binding site" evidence="2">
    <location>
        <begin position="70"/>
        <end position="72"/>
    </location>
    <ligand>
        <name>substrate</name>
    </ligand>
</feature>
<gene>
    <name evidence="2 3" type="primary">uppS</name>
    <name evidence="3" type="ORF">GCM10007966_18090</name>
</gene>
<feature type="binding site" evidence="2">
    <location>
        <position position="25"/>
    </location>
    <ligand>
        <name>Mg(2+)</name>
        <dbReference type="ChEBI" id="CHEBI:18420"/>
    </ligand>
</feature>
<feature type="active site" description="Proton acceptor" evidence="2">
    <location>
        <position position="73"/>
    </location>
</feature>
<dbReference type="AlphaFoldDB" id="A0A917JWL6"/>
<evidence type="ECO:0000313" key="4">
    <source>
        <dbReference type="Proteomes" id="UP000630149"/>
    </source>
</evidence>
<feature type="binding site" evidence="2">
    <location>
        <position position="74"/>
    </location>
    <ligand>
        <name>substrate</name>
    </ligand>
</feature>
<reference evidence="3" key="1">
    <citation type="journal article" date="2014" name="Int. J. Syst. Evol. Microbiol.">
        <title>Complete genome sequence of Corynebacterium casei LMG S-19264T (=DSM 44701T), isolated from a smear-ripened cheese.</title>
        <authorList>
            <consortium name="US DOE Joint Genome Institute (JGI-PGF)"/>
            <person name="Walter F."/>
            <person name="Albersmeier A."/>
            <person name="Kalinowski J."/>
            <person name="Ruckert C."/>
        </authorList>
    </citation>
    <scope>NUCLEOTIDE SEQUENCE</scope>
    <source>
        <strain evidence="3">JCM 13919</strain>
    </source>
</reference>
<accession>A0A917JWL6</accession>
<dbReference type="PANTHER" id="PTHR10291:SF0">
    <property type="entry name" value="DEHYDRODOLICHYL DIPHOSPHATE SYNTHASE 2"/>
    <property type="match status" value="1"/>
</dbReference>
<dbReference type="CDD" id="cd00475">
    <property type="entry name" value="Cis_IPPS"/>
    <property type="match status" value="1"/>
</dbReference>
<dbReference type="GO" id="GO:0016094">
    <property type="term" value="P:polyprenol biosynthetic process"/>
    <property type="evidence" value="ECO:0007669"/>
    <property type="project" value="TreeGrafter"/>
</dbReference>
<evidence type="ECO:0000256" key="1">
    <source>
        <dbReference type="ARBA" id="ARBA00022679"/>
    </source>
</evidence>
<feature type="binding site" evidence="2">
    <location>
        <position position="30"/>
    </location>
    <ligand>
        <name>substrate</name>
    </ligand>
</feature>
<keyword evidence="2" id="KW-0573">Peptidoglycan synthesis</keyword>
<feature type="binding site" evidence="2">
    <location>
        <begin position="199"/>
        <end position="201"/>
    </location>
    <ligand>
        <name>substrate</name>
    </ligand>
</feature>
<keyword evidence="2" id="KW-0479">Metal-binding</keyword>
<dbReference type="Gene3D" id="3.40.1180.10">
    <property type="entry name" value="Decaprenyl diphosphate synthase-like"/>
    <property type="match status" value="1"/>
</dbReference>
<dbReference type="EMBL" id="BMOB01000008">
    <property type="protein sequence ID" value="GGI89754.1"/>
    <property type="molecule type" value="Genomic_DNA"/>
</dbReference>
<feature type="binding site" evidence="2">
    <location>
        <position position="193"/>
    </location>
    <ligand>
        <name>substrate</name>
    </ligand>
</feature>
<dbReference type="GO" id="GO:0071555">
    <property type="term" value="P:cell wall organization"/>
    <property type="evidence" value="ECO:0007669"/>
    <property type="project" value="UniProtKB-KW"/>
</dbReference>
<dbReference type="GO" id="GO:0008360">
    <property type="term" value="P:regulation of cell shape"/>
    <property type="evidence" value="ECO:0007669"/>
    <property type="project" value="UniProtKB-KW"/>
</dbReference>
<feature type="active site" evidence="2">
    <location>
        <position position="25"/>
    </location>
</feature>
<dbReference type="FunFam" id="3.40.1180.10:FF:000001">
    <property type="entry name" value="(2E,6E)-farnesyl-diphosphate-specific ditrans,polycis-undecaprenyl-diphosphate synthase"/>
    <property type="match status" value="1"/>
</dbReference>
<dbReference type="InterPro" id="IPR036424">
    <property type="entry name" value="UPP_synth-like_sf"/>
</dbReference>
<evidence type="ECO:0000256" key="2">
    <source>
        <dbReference type="HAMAP-Rule" id="MF_01139"/>
    </source>
</evidence>
<name>A0A917JWL6_9GAMM</name>
<proteinExistence type="inferred from homology"/>
<dbReference type="InterPro" id="IPR018520">
    <property type="entry name" value="UPP_synth-like_CS"/>
</dbReference>
<dbReference type="PANTHER" id="PTHR10291">
    <property type="entry name" value="DEHYDRODOLICHYL DIPHOSPHATE SYNTHASE FAMILY MEMBER"/>
    <property type="match status" value="1"/>
</dbReference>
<dbReference type="PROSITE" id="PS01066">
    <property type="entry name" value="UPP_SYNTHASE"/>
    <property type="match status" value="1"/>
</dbReference>
<feature type="binding site" evidence="2">
    <location>
        <position position="38"/>
    </location>
    <ligand>
        <name>substrate</name>
    </ligand>
</feature>
<comment type="similarity">
    <text evidence="2">Belongs to the UPP synthase family.</text>
</comment>
<organism evidence="3 4">
    <name type="scientific">Legionella impletisoli</name>
    <dbReference type="NCBI Taxonomy" id="343510"/>
    <lineage>
        <taxon>Bacteria</taxon>
        <taxon>Pseudomonadati</taxon>
        <taxon>Pseudomonadota</taxon>
        <taxon>Gammaproteobacteria</taxon>
        <taxon>Legionellales</taxon>
        <taxon>Legionellaceae</taxon>
        <taxon>Legionella</taxon>
    </lineage>
</organism>
<sequence length="255" mass="29597">MSHLSISEDSILKQKIPNHVAIVMDGNGRWAERHGLPRVEGHSAGIEKVKSTIHFCLARGIGILSLFAFSTENWRRPEKEVDCLMKLFIHVLKKEIHSLHKNGVSLRFIGDRSQFSQALQQQMHASETLTDQNQKLILNVAMNYSGKWDILHAAKHIYEQIADKKITLDEMDETLFSRHLSSGELSDPDLLIRTSGEQRISNFFLWQLAYTELYFSDVHWPDFSEEEFEKALQNYSLRERRFGQISKQLHEQNHV</sequence>
<dbReference type="InterPro" id="IPR001441">
    <property type="entry name" value="UPP_synth-like"/>
</dbReference>
<dbReference type="GO" id="GO:0009252">
    <property type="term" value="P:peptidoglycan biosynthetic process"/>
    <property type="evidence" value="ECO:0007669"/>
    <property type="project" value="UniProtKB-UniRule"/>
</dbReference>
<reference evidence="3" key="2">
    <citation type="submission" date="2020-09" db="EMBL/GenBank/DDBJ databases">
        <authorList>
            <person name="Sun Q."/>
            <person name="Ohkuma M."/>
        </authorList>
    </citation>
    <scope>NUCLEOTIDE SEQUENCE</scope>
    <source>
        <strain evidence="3">JCM 13919</strain>
    </source>
</reference>
<dbReference type="HAMAP" id="MF_01139">
    <property type="entry name" value="ISPT"/>
    <property type="match status" value="1"/>
</dbReference>
<dbReference type="GO" id="GO:0005829">
    <property type="term" value="C:cytosol"/>
    <property type="evidence" value="ECO:0007669"/>
    <property type="project" value="TreeGrafter"/>
</dbReference>
<keyword evidence="2" id="KW-0133">Cell shape</keyword>
<evidence type="ECO:0000313" key="3">
    <source>
        <dbReference type="EMBL" id="GGI89754.1"/>
    </source>
</evidence>
<keyword evidence="1 2" id="KW-0808">Transferase</keyword>
<dbReference type="NCBIfam" id="NF011405">
    <property type="entry name" value="PRK14830.1"/>
    <property type="match status" value="1"/>
</dbReference>
<feature type="binding site" evidence="2">
    <location>
        <position position="212"/>
    </location>
    <ligand>
        <name>Mg(2+)</name>
        <dbReference type="ChEBI" id="CHEBI:18420"/>
    </ligand>
</feature>
<feature type="binding site" evidence="2">
    <location>
        <position position="76"/>
    </location>
    <ligand>
        <name>substrate</name>
    </ligand>
</feature>